<dbReference type="OrthoDB" id="9787207at2"/>
<dbReference type="Proteomes" id="UP000051236">
    <property type="component" value="Unassembled WGS sequence"/>
</dbReference>
<comment type="caution">
    <text evidence="1">The sequence shown here is derived from an EMBL/GenBank/DDBJ whole genome shotgun (WGS) entry which is preliminary data.</text>
</comment>
<evidence type="ECO:0008006" key="3">
    <source>
        <dbReference type="Google" id="ProtNLM"/>
    </source>
</evidence>
<dbReference type="RefSeq" id="WP_035456141.1">
    <property type="nucleotide sequence ID" value="NZ_AZGA01000054.1"/>
</dbReference>
<gene>
    <name evidence="1" type="ORF">FC83_GL002936</name>
</gene>
<dbReference type="AlphaFoldDB" id="X0PID3"/>
<dbReference type="Pfam" id="PF06224">
    <property type="entry name" value="AlkZ-like"/>
    <property type="match status" value="1"/>
</dbReference>
<dbReference type="EMBL" id="AZGA01000054">
    <property type="protein sequence ID" value="KRM33367.1"/>
    <property type="molecule type" value="Genomic_DNA"/>
</dbReference>
<evidence type="ECO:0000313" key="1">
    <source>
        <dbReference type="EMBL" id="KRM33367.1"/>
    </source>
</evidence>
<dbReference type="STRING" id="1423734.FC83_GL002936"/>
<keyword evidence="2" id="KW-1185">Reference proteome</keyword>
<protein>
    <recommendedName>
        <fullName evidence="3">Winged helix DNA-binding domain-containing protein</fullName>
    </recommendedName>
</protein>
<sequence length="369" mass="42727">MYTLNQVKNFQLFKQKLINPSDTPFSETHFFELLQLLGYIQLDSINVTAARSQDIVLWSRLNHYPRNGYTKYYETNAVAEVYLHALSLLPTNSPIIAAWHRANLANLWQDPDNKYYFEVYDKLLATGPIYKRQFVQNKKLAQWHLSKKDKAINRLWRAGLITIKRDSRFSKIIEPTTTPIPMQSTDKEAALDELYANLITLTFNNLGIATKKESADYFHLKKRRFERIFAQLQAAARISTIAVQDTATYYILTSDIPELDQDMLPQPDSISLLSPFDNLIRDRKRTLKLFGIDYKLESYVPPEKRVFGYYALLILVGNNIVGTIDLKFDKALNKLTTRQLLWQDNTADNAAYNTLLTEKLAAFTKFVTM</sequence>
<accession>X0PID3</accession>
<name>X0PID3_9LACO</name>
<organism evidence="1 2">
    <name type="scientific">Agrilactobacillus composti DSM 18527 = JCM 14202</name>
    <dbReference type="NCBI Taxonomy" id="1423734"/>
    <lineage>
        <taxon>Bacteria</taxon>
        <taxon>Bacillati</taxon>
        <taxon>Bacillota</taxon>
        <taxon>Bacilli</taxon>
        <taxon>Lactobacillales</taxon>
        <taxon>Lactobacillaceae</taxon>
        <taxon>Agrilactobacillus</taxon>
    </lineage>
</organism>
<dbReference type="PANTHER" id="PTHR30528:SF0">
    <property type="entry name" value="CYTOPLASMIC PROTEIN"/>
    <property type="match status" value="1"/>
</dbReference>
<dbReference type="eggNOG" id="COG3214">
    <property type="taxonomic scope" value="Bacteria"/>
</dbReference>
<dbReference type="PANTHER" id="PTHR30528">
    <property type="entry name" value="CYTOPLASMIC PROTEIN"/>
    <property type="match status" value="1"/>
</dbReference>
<dbReference type="InterPro" id="IPR009351">
    <property type="entry name" value="AlkZ-like"/>
</dbReference>
<evidence type="ECO:0000313" key="2">
    <source>
        <dbReference type="Proteomes" id="UP000051236"/>
    </source>
</evidence>
<dbReference type="PATRIC" id="fig|1423734.3.peg.2985"/>
<proteinExistence type="predicted"/>
<reference evidence="1 2" key="1">
    <citation type="journal article" date="2015" name="Genome Announc.">
        <title>Expanding the biotechnology potential of lactobacilli through comparative genomics of 213 strains and associated genera.</title>
        <authorList>
            <person name="Sun Z."/>
            <person name="Harris H.M."/>
            <person name="McCann A."/>
            <person name="Guo C."/>
            <person name="Argimon S."/>
            <person name="Zhang W."/>
            <person name="Yang X."/>
            <person name="Jeffery I.B."/>
            <person name="Cooney J.C."/>
            <person name="Kagawa T.F."/>
            <person name="Liu W."/>
            <person name="Song Y."/>
            <person name="Salvetti E."/>
            <person name="Wrobel A."/>
            <person name="Rasinkangas P."/>
            <person name="Parkhill J."/>
            <person name="Rea M.C."/>
            <person name="O'Sullivan O."/>
            <person name="Ritari J."/>
            <person name="Douillard F.P."/>
            <person name="Paul Ross R."/>
            <person name="Yang R."/>
            <person name="Briner A.E."/>
            <person name="Felis G.E."/>
            <person name="de Vos W.M."/>
            <person name="Barrangou R."/>
            <person name="Klaenhammer T.R."/>
            <person name="Caufield P.W."/>
            <person name="Cui Y."/>
            <person name="Zhang H."/>
            <person name="O'Toole P.W."/>
        </authorList>
    </citation>
    <scope>NUCLEOTIDE SEQUENCE [LARGE SCALE GENOMIC DNA]</scope>
    <source>
        <strain evidence="1 2">DSM 18527</strain>
    </source>
</reference>